<dbReference type="Gene3D" id="3.40.1580.10">
    <property type="entry name" value="SMI1/KNR4-like"/>
    <property type="match status" value="1"/>
</dbReference>
<dbReference type="InterPro" id="IPR018958">
    <property type="entry name" value="Knr4/Smi1-like_dom"/>
</dbReference>
<gene>
    <name evidence="2" type="ORF">H9Q80_03310</name>
</gene>
<dbReference type="EMBL" id="CP060636">
    <property type="protein sequence ID" value="QNM12997.1"/>
    <property type="molecule type" value="Genomic_DNA"/>
</dbReference>
<dbReference type="Pfam" id="PF09346">
    <property type="entry name" value="SMI1_KNR4"/>
    <property type="match status" value="1"/>
</dbReference>
<feature type="domain" description="Knr4/Smi1-like" evidence="1">
    <location>
        <begin position="10"/>
        <end position="129"/>
    </location>
</feature>
<evidence type="ECO:0000313" key="2">
    <source>
        <dbReference type="EMBL" id="QNM12997.1"/>
    </source>
</evidence>
<dbReference type="SMART" id="SM00860">
    <property type="entry name" value="SMI1_KNR4"/>
    <property type="match status" value="1"/>
</dbReference>
<name>A0A7G9GQB5_9FIRM</name>
<dbReference type="InterPro" id="IPR037883">
    <property type="entry name" value="Knr4/Smi1-like_sf"/>
</dbReference>
<dbReference type="Proteomes" id="UP000515856">
    <property type="component" value="Chromosome"/>
</dbReference>
<dbReference type="AlphaFoldDB" id="A0A7G9GQB5"/>
<evidence type="ECO:0000259" key="1">
    <source>
        <dbReference type="SMART" id="SM00860"/>
    </source>
</evidence>
<reference evidence="2 3" key="1">
    <citation type="submission" date="2020-08" db="EMBL/GenBank/DDBJ databases">
        <authorList>
            <person name="Liu C."/>
            <person name="Sun Q."/>
        </authorList>
    </citation>
    <scope>NUCLEOTIDE SEQUENCE [LARGE SCALE GENOMIC DNA]</scope>
    <source>
        <strain evidence="2 3">NSJ-61</strain>
    </source>
</reference>
<keyword evidence="3" id="KW-1185">Reference proteome</keyword>
<proteinExistence type="predicted"/>
<dbReference type="SUPFAM" id="SSF160631">
    <property type="entry name" value="SMI1/KNR4-like"/>
    <property type="match status" value="1"/>
</dbReference>
<evidence type="ECO:0000313" key="3">
    <source>
        <dbReference type="Proteomes" id="UP000515856"/>
    </source>
</evidence>
<protein>
    <submittedName>
        <fullName evidence="2">SMI1/KNR4 family protein</fullName>
    </submittedName>
</protein>
<sequence length="184" mass="21230">MLISKFNAENVLDNILILEKEFNIRIPKQYRQFLIKYNGGLTPDTTFRLSKISSDIEGFYGFECEDKTFCIENIPLEEFIIDKMFPIGINSFGDKIVIDLGNGSVNFLFHDRQKKYIKIAEDFASFVSKCKSKKIGHIRSIDERKNDLISLGNGHKITPEKIAGWQAEIDLYANIRQEKVILED</sequence>
<organism evidence="2 3">
    <name type="scientific">[Eubacterium] hominis</name>
    <dbReference type="NCBI Taxonomy" id="2764325"/>
    <lineage>
        <taxon>Bacteria</taxon>
        <taxon>Bacillati</taxon>
        <taxon>Bacillota</taxon>
        <taxon>Erysipelotrichia</taxon>
        <taxon>Erysipelotrichales</taxon>
        <taxon>Erysipelotrichaceae</taxon>
        <taxon>Amedibacillus</taxon>
    </lineage>
</organism>
<dbReference type="RefSeq" id="WP_117455192.1">
    <property type="nucleotide sequence ID" value="NZ_CP060636.1"/>
</dbReference>
<dbReference type="KEGG" id="ehn:H9Q80_03310"/>
<accession>A0A7G9GQB5</accession>